<sequence length="176" mass="19178">MRLIPLLLAIMMAAPMAAQHAHSATGHTVRGPQQTGQSAFAAMAEIVAILQADPERDWERVDIDGLRRHLVDMDLLTTEVVVTRMPRPEGARFEIRGTPRVLEAIRAMVPAHAPFLAAETGWHVVTEDLDDGVALIVDCDAAQIQVQGLGFFGLMTIGAHHQEHHLMMAKGAAPHH</sequence>
<keyword evidence="3" id="KW-1185">Reference proteome</keyword>
<comment type="caution">
    <text evidence="2">The sequence shown here is derived from an EMBL/GenBank/DDBJ whole genome shotgun (WGS) entry which is preliminary data.</text>
</comment>
<organism evidence="2 3">
    <name type="scientific">Thalassococcus profundi</name>
    <dbReference type="NCBI Taxonomy" id="2282382"/>
    <lineage>
        <taxon>Bacteria</taxon>
        <taxon>Pseudomonadati</taxon>
        <taxon>Pseudomonadota</taxon>
        <taxon>Alphaproteobacteria</taxon>
        <taxon>Rhodobacterales</taxon>
        <taxon>Roseobacteraceae</taxon>
        <taxon>Thalassococcus</taxon>
    </lineage>
</organism>
<evidence type="ECO:0000313" key="2">
    <source>
        <dbReference type="EMBL" id="RDD64424.1"/>
    </source>
</evidence>
<dbReference type="OrthoDB" id="1524152at2"/>
<protein>
    <recommendedName>
        <fullName evidence="4">DinB family protein</fullName>
    </recommendedName>
</protein>
<gene>
    <name evidence="2" type="ORF">DU478_20145</name>
</gene>
<dbReference type="AlphaFoldDB" id="A0A369TIG8"/>
<evidence type="ECO:0000313" key="3">
    <source>
        <dbReference type="Proteomes" id="UP000253977"/>
    </source>
</evidence>
<evidence type="ECO:0000256" key="1">
    <source>
        <dbReference type="SAM" id="SignalP"/>
    </source>
</evidence>
<dbReference type="Proteomes" id="UP000253977">
    <property type="component" value="Unassembled WGS sequence"/>
</dbReference>
<proteinExistence type="predicted"/>
<keyword evidence="1" id="KW-0732">Signal</keyword>
<accession>A0A369TIG8</accession>
<reference evidence="2 3" key="1">
    <citation type="submission" date="2018-07" db="EMBL/GenBank/DDBJ databases">
        <title>Thalassococcus profundi sp. nov., a marine bacterium isolated from deep seawater of Okinawa Trough.</title>
        <authorList>
            <person name="Yu M."/>
        </authorList>
    </citation>
    <scope>NUCLEOTIDE SEQUENCE [LARGE SCALE GENOMIC DNA]</scope>
    <source>
        <strain evidence="2 3">WRAS1</strain>
    </source>
</reference>
<evidence type="ECO:0008006" key="4">
    <source>
        <dbReference type="Google" id="ProtNLM"/>
    </source>
</evidence>
<dbReference type="RefSeq" id="WP_114512674.1">
    <property type="nucleotide sequence ID" value="NZ_QPMK01000022.1"/>
</dbReference>
<dbReference type="EMBL" id="QPMK01000022">
    <property type="protein sequence ID" value="RDD64424.1"/>
    <property type="molecule type" value="Genomic_DNA"/>
</dbReference>
<feature type="signal peptide" evidence="1">
    <location>
        <begin position="1"/>
        <end position="23"/>
    </location>
</feature>
<name>A0A369TIG8_9RHOB</name>
<feature type="chain" id="PRO_5016754239" description="DinB family protein" evidence="1">
    <location>
        <begin position="24"/>
        <end position="176"/>
    </location>
</feature>